<evidence type="ECO:0000259" key="2">
    <source>
        <dbReference type="Pfam" id="PF00534"/>
    </source>
</evidence>
<dbReference type="Pfam" id="PF00534">
    <property type="entry name" value="Glycos_transf_1"/>
    <property type="match status" value="1"/>
</dbReference>
<sequence>MTAWERDDYASRYKIAPERLKLIPFYYFDDRVVTEPREWSPDGRVGYLSTGKNSCDWSTVIQAAEGQNWPLTIACKRSEFDEHSEAAGHAGIEMRSNIPRAEHDEKLAHSQLLIVALKERRLSAGHVRLMTAATYGTPVIATRVSGIRGYEELAAALVEPGDAESLRAGVASLMADPDELREQMNRVRSFARSRPYSVYASELRSFVLKASDQGR</sequence>
<comment type="caution">
    <text evidence="4">The sequence shown here is derived from an EMBL/GenBank/DDBJ whole genome shotgun (WGS) entry which is preliminary data.</text>
</comment>
<dbReference type="GO" id="GO:0016757">
    <property type="term" value="F:glycosyltransferase activity"/>
    <property type="evidence" value="ECO:0007669"/>
    <property type="project" value="InterPro"/>
</dbReference>
<evidence type="ECO:0000313" key="6">
    <source>
        <dbReference type="Proteomes" id="UP000581087"/>
    </source>
</evidence>
<dbReference type="EMBL" id="JACCBI010000001">
    <property type="protein sequence ID" value="NYD68518.1"/>
    <property type="molecule type" value="Genomic_DNA"/>
</dbReference>
<dbReference type="AlphaFoldDB" id="A0A4Q2M1W5"/>
<dbReference type="OrthoDB" id="4453317at2"/>
<evidence type="ECO:0000256" key="1">
    <source>
        <dbReference type="ARBA" id="ARBA00022679"/>
    </source>
</evidence>
<evidence type="ECO:0000313" key="4">
    <source>
        <dbReference type="EMBL" id="RXZ85904.1"/>
    </source>
</evidence>
<dbReference type="RefSeq" id="WP_129175412.1">
    <property type="nucleotide sequence ID" value="NZ_JACCBI010000001.1"/>
</dbReference>
<dbReference type="Gene3D" id="3.40.50.2000">
    <property type="entry name" value="Glycogen Phosphorylase B"/>
    <property type="match status" value="1"/>
</dbReference>
<keyword evidence="5" id="KW-1185">Reference proteome</keyword>
<proteinExistence type="predicted"/>
<evidence type="ECO:0000313" key="5">
    <source>
        <dbReference type="Proteomes" id="UP000292686"/>
    </source>
</evidence>
<organism evidence="4 5">
    <name type="scientific">Agromyces atrinae</name>
    <dbReference type="NCBI Taxonomy" id="592376"/>
    <lineage>
        <taxon>Bacteria</taxon>
        <taxon>Bacillati</taxon>
        <taxon>Actinomycetota</taxon>
        <taxon>Actinomycetes</taxon>
        <taxon>Micrococcales</taxon>
        <taxon>Microbacteriaceae</taxon>
        <taxon>Agromyces</taxon>
    </lineage>
</organism>
<feature type="domain" description="Glycosyl transferase family 1" evidence="2">
    <location>
        <begin position="63"/>
        <end position="185"/>
    </location>
</feature>
<dbReference type="EMBL" id="SDPM01000006">
    <property type="protein sequence ID" value="RXZ85904.1"/>
    <property type="molecule type" value="Genomic_DNA"/>
</dbReference>
<dbReference type="Proteomes" id="UP000292686">
    <property type="component" value="Unassembled WGS sequence"/>
</dbReference>
<reference evidence="3 6" key="2">
    <citation type="submission" date="2020-07" db="EMBL/GenBank/DDBJ databases">
        <title>Sequencing the genomes of 1000 actinobacteria strains.</title>
        <authorList>
            <person name="Klenk H.-P."/>
        </authorList>
    </citation>
    <scope>NUCLEOTIDE SEQUENCE [LARGE SCALE GENOMIC DNA]</scope>
    <source>
        <strain evidence="3 6">DSM 23870</strain>
    </source>
</reference>
<evidence type="ECO:0000313" key="3">
    <source>
        <dbReference type="EMBL" id="NYD68518.1"/>
    </source>
</evidence>
<accession>A0A4Q2M1W5</accession>
<name>A0A4Q2M1W5_9MICO</name>
<dbReference type="InterPro" id="IPR001296">
    <property type="entry name" value="Glyco_trans_1"/>
</dbReference>
<keyword evidence="1 4" id="KW-0808">Transferase</keyword>
<protein>
    <submittedName>
        <fullName evidence="4">Glycosyltransferase</fullName>
    </submittedName>
</protein>
<dbReference type="SUPFAM" id="SSF53756">
    <property type="entry name" value="UDP-Glycosyltransferase/glycogen phosphorylase"/>
    <property type="match status" value="1"/>
</dbReference>
<gene>
    <name evidence="3" type="ORF">BJ972_003037</name>
    <name evidence="4" type="ORF">ESP50_11840</name>
</gene>
<dbReference type="Proteomes" id="UP000581087">
    <property type="component" value="Unassembled WGS sequence"/>
</dbReference>
<reference evidence="4 5" key="1">
    <citation type="submission" date="2019-01" db="EMBL/GenBank/DDBJ databases">
        <title>Agromyces.</title>
        <authorList>
            <person name="Li J."/>
        </authorList>
    </citation>
    <scope>NUCLEOTIDE SEQUENCE [LARGE SCALE GENOMIC DNA]</scope>
    <source>
        <strain evidence="4 5">DSM 23870</strain>
    </source>
</reference>